<dbReference type="FunFam" id="3.30.70.20:FF:000035">
    <property type="entry name" value="Iron hydrogenase 1"/>
    <property type="match status" value="1"/>
</dbReference>
<dbReference type="RefSeq" id="WP_169100439.1">
    <property type="nucleotide sequence ID" value="NZ_JABBVZ010000046.1"/>
</dbReference>
<dbReference type="Pfam" id="PF13510">
    <property type="entry name" value="Fer2_4"/>
    <property type="match status" value="1"/>
</dbReference>
<sequence>MADITLTIDGVSVTVPEGTTLRQACGTIGEETPALCFHDNLTPANACRACVVEVEGGRALVASCSRQAEPGMVVHTKSERVMNSRRVVSELLASTSDLSLAPTVQDLLDRSGGDATRFRTGATWDQPVRDDNRLYVRDYAKCILCYRCVEACGDDAQNTFAISVAGRGFDAHIDAGFGRDMPDSDCVFCGNCVAVCPTGALIDRSEYNLRQAGEWKDEEITVTDTICSYCGVGCDLSLHVLDNQVVKVTSPMDHPVTHGMLCVKGRYGYKFVQIEDEVPPKNAAVVD</sequence>
<dbReference type="PROSITE" id="PS51669">
    <property type="entry name" value="4FE4S_MOW_BIS_MGD"/>
    <property type="match status" value="1"/>
</dbReference>
<dbReference type="InterPro" id="IPR027467">
    <property type="entry name" value="MopterinOxRdtase_cofactor_BS"/>
</dbReference>
<keyword evidence="6" id="KW-0408">Iron</keyword>
<dbReference type="Gene3D" id="3.10.20.740">
    <property type="match status" value="1"/>
</dbReference>
<accession>A0A7Y0L6E9</accession>
<keyword evidence="3" id="KW-0004">4Fe-4S</keyword>
<dbReference type="AlphaFoldDB" id="A0A7Y0L6E9"/>
<comment type="caution">
    <text evidence="11">The sequence shown here is derived from an EMBL/GenBank/DDBJ whole genome shotgun (WGS) entry which is preliminary data.</text>
</comment>
<dbReference type="GO" id="GO:0016491">
    <property type="term" value="F:oxidoreductase activity"/>
    <property type="evidence" value="ECO:0007669"/>
    <property type="project" value="InterPro"/>
</dbReference>
<dbReference type="PANTHER" id="PTHR24960:SF84">
    <property type="entry name" value="HYDROGENASE SUBUNIT"/>
    <property type="match status" value="1"/>
</dbReference>
<organism evidence="11 12">
    <name type="scientific">Sulfobacillus harzensis</name>
    <dbReference type="NCBI Taxonomy" id="2729629"/>
    <lineage>
        <taxon>Bacteria</taxon>
        <taxon>Bacillati</taxon>
        <taxon>Bacillota</taxon>
        <taxon>Clostridia</taxon>
        <taxon>Eubacteriales</taxon>
        <taxon>Clostridiales Family XVII. Incertae Sedis</taxon>
        <taxon>Sulfobacillus</taxon>
    </lineage>
</organism>
<dbReference type="InterPro" id="IPR006963">
    <property type="entry name" value="Mopterin_OxRdtase_4Fe-4S_dom"/>
</dbReference>
<dbReference type="InterPro" id="IPR036010">
    <property type="entry name" value="2Fe-2S_ferredoxin-like_sf"/>
</dbReference>
<dbReference type="PROSITE" id="PS00198">
    <property type="entry name" value="4FE4S_FER_1"/>
    <property type="match status" value="1"/>
</dbReference>
<dbReference type="FunFam" id="2.20.25.90:FF:000001">
    <property type="entry name" value="Formate dehydrogenase subunit alpha"/>
    <property type="match status" value="1"/>
</dbReference>
<dbReference type="InterPro" id="IPR001041">
    <property type="entry name" value="2Fe-2S_ferredoxin-type"/>
</dbReference>
<keyword evidence="5" id="KW-0677">Repeat</keyword>
<dbReference type="Pfam" id="PF04879">
    <property type="entry name" value="Molybdop_Fe4S4"/>
    <property type="match status" value="1"/>
</dbReference>
<evidence type="ECO:0000256" key="6">
    <source>
        <dbReference type="ARBA" id="ARBA00023004"/>
    </source>
</evidence>
<evidence type="ECO:0000313" key="12">
    <source>
        <dbReference type="Proteomes" id="UP000533476"/>
    </source>
</evidence>
<evidence type="ECO:0000259" key="10">
    <source>
        <dbReference type="PROSITE" id="PS51669"/>
    </source>
</evidence>
<evidence type="ECO:0000256" key="7">
    <source>
        <dbReference type="ARBA" id="ARBA00023014"/>
    </source>
</evidence>
<dbReference type="PANTHER" id="PTHR24960">
    <property type="entry name" value="PHOTOSYSTEM I IRON-SULFUR CENTER-RELATED"/>
    <property type="match status" value="1"/>
</dbReference>
<keyword evidence="12" id="KW-1185">Reference proteome</keyword>
<feature type="domain" description="4Fe-4S ferredoxin-type" evidence="9">
    <location>
        <begin position="132"/>
        <end position="162"/>
    </location>
</feature>
<dbReference type="Gene3D" id="3.30.70.20">
    <property type="match status" value="1"/>
</dbReference>
<dbReference type="SMART" id="SM00926">
    <property type="entry name" value="Molybdop_Fe4S4"/>
    <property type="match status" value="1"/>
</dbReference>
<gene>
    <name evidence="11" type="ORF">HIJ39_13195</name>
</gene>
<dbReference type="PROSITE" id="PS51379">
    <property type="entry name" value="4FE4S_FER_2"/>
    <property type="match status" value="2"/>
</dbReference>
<evidence type="ECO:0000259" key="9">
    <source>
        <dbReference type="PROSITE" id="PS51379"/>
    </source>
</evidence>
<evidence type="ECO:0000256" key="1">
    <source>
        <dbReference type="ARBA" id="ARBA00003532"/>
    </source>
</evidence>
<dbReference type="Proteomes" id="UP000533476">
    <property type="component" value="Unassembled WGS sequence"/>
</dbReference>
<evidence type="ECO:0000256" key="4">
    <source>
        <dbReference type="ARBA" id="ARBA00022723"/>
    </source>
</evidence>
<feature type="domain" description="2Fe-2S ferredoxin-type" evidence="8">
    <location>
        <begin position="2"/>
        <end position="80"/>
    </location>
</feature>
<evidence type="ECO:0000313" key="11">
    <source>
        <dbReference type="EMBL" id="NMP23295.1"/>
    </source>
</evidence>
<evidence type="ECO:0000259" key="8">
    <source>
        <dbReference type="PROSITE" id="PS51085"/>
    </source>
</evidence>
<dbReference type="SUPFAM" id="SSF53706">
    <property type="entry name" value="Formate dehydrogenase/DMSO reductase, domains 1-3"/>
    <property type="match status" value="1"/>
</dbReference>
<protein>
    <recommendedName>
        <fullName evidence="2">Ferredoxin</fullName>
    </recommendedName>
</protein>
<dbReference type="PROSITE" id="PS00551">
    <property type="entry name" value="MOLYBDOPTERIN_PROK_1"/>
    <property type="match status" value="1"/>
</dbReference>
<comment type="function">
    <text evidence="1">Ferredoxins are iron-sulfur proteins that transfer electrons in a wide variety of metabolic reactions.</text>
</comment>
<dbReference type="GO" id="GO:0051539">
    <property type="term" value="F:4 iron, 4 sulfur cluster binding"/>
    <property type="evidence" value="ECO:0007669"/>
    <property type="project" value="UniProtKB-KW"/>
</dbReference>
<dbReference type="InterPro" id="IPR017896">
    <property type="entry name" value="4Fe4S_Fe-S-bd"/>
</dbReference>
<name>A0A7Y0L6E9_9FIRM</name>
<feature type="domain" description="4Fe-4S Mo/W bis-MGD-type" evidence="10">
    <location>
        <begin position="220"/>
        <end position="276"/>
    </location>
</feature>
<dbReference type="GO" id="GO:0046872">
    <property type="term" value="F:metal ion binding"/>
    <property type="evidence" value="ECO:0007669"/>
    <property type="project" value="UniProtKB-KW"/>
</dbReference>
<keyword evidence="4" id="KW-0479">Metal-binding</keyword>
<dbReference type="PROSITE" id="PS51085">
    <property type="entry name" value="2FE2S_FER_2"/>
    <property type="match status" value="1"/>
</dbReference>
<dbReference type="CDD" id="cd00207">
    <property type="entry name" value="fer2"/>
    <property type="match status" value="1"/>
</dbReference>
<evidence type="ECO:0000256" key="5">
    <source>
        <dbReference type="ARBA" id="ARBA00022737"/>
    </source>
</evidence>
<dbReference type="InterPro" id="IPR050157">
    <property type="entry name" value="PSI_iron-sulfur_center"/>
</dbReference>
<dbReference type="Gene3D" id="2.20.25.90">
    <property type="entry name" value="ADC-like domains"/>
    <property type="match status" value="1"/>
</dbReference>
<feature type="domain" description="4Fe-4S ferredoxin-type" evidence="9">
    <location>
        <begin position="178"/>
        <end position="207"/>
    </location>
</feature>
<reference evidence="11 12" key="1">
    <citation type="submission" date="2020-04" db="EMBL/GenBank/DDBJ databases">
        <authorList>
            <person name="Zhang R."/>
            <person name="Schippers A."/>
        </authorList>
    </citation>
    <scope>NUCLEOTIDE SEQUENCE [LARGE SCALE GENOMIC DNA]</scope>
    <source>
        <strain evidence="11 12">DSM 109850</strain>
    </source>
</reference>
<proteinExistence type="predicted"/>
<dbReference type="InterPro" id="IPR017900">
    <property type="entry name" value="4Fe4S_Fe_S_CS"/>
</dbReference>
<keyword evidence="7" id="KW-0411">Iron-sulfur</keyword>
<dbReference type="SUPFAM" id="SSF54292">
    <property type="entry name" value="2Fe-2S ferredoxin-like"/>
    <property type="match status" value="1"/>
</dbReference>
<dbReference type="SUPFAM" id="SSF54862">
    <property type="entry name" value="4Fe-4S ferredoxins"/>
    <property type="match status" value="1"/>
</dbReference>
<dbReference type="Pfam" id="PF12838">
    <property type="entry name" value="Fer4_7"/>
    <property type="match status" value="1"/>
</dbReference>
<evidence type="ECO:0000256" key="2">
    <source>
        <dbReference type="ARBA" id="ARBA00013529"/>
    </source>
</evidence>
<evidence type="ECO:0000256" key="3">
    <source>
        <dbReference type="ARBA" id="ARBA00022485"/>
    </source>
</evidence>
<dbReference type="EMBL" id="JABBVZ010000046">
    <property type="protein sequence ID" value="NMP23295.1"/>
    <property type="molecule type" value="Genomic_DNA"/>
</dbReference>